<dbReference type="PANTHER" id="PTHR11266:SF116">
    <property type="entry name" value="MPV17-LIKE PROTEIN"/>
    <property type="match status" value="1"/>
</dbReference>
<dbReference type="InterPro" id="IPR007248">
    <property type="entry name" value="Mpv17_PMP22"/>
</dbReference>
<comment type="similarity">
    <text evidence="2 6">Belongs to the peroxisomal membrane protein PXMP2/4 family.</text>
</comment>
<gene>
    <name evidence="7" type="ORF">HK105_203095</name>
</gene>
<name>A0ABR4ND70_9FUNG</name>
<evidence type="ECO:0000313" key="7">
    <source>
        <dbReference type="EMBL" id="KAL2917429.1"/>
    </source>
</evidence>
<evidence type="ECO:0000256" key="5">
    <source>
        <dbReference type="ARBA" id="ARBA00023136"/>
    </source>
</evidence>
<sequence>MAAVLRAAVTSGTLYAVGNIIDQTLVQKRFRPLQPSQTSATTTPAAAMAAALEQLDTRQTAKFAVIGACLHGPYFLAGFRFLDWALGTGRTFPTIVAKAILGQVAVSPPFIAMFLGLSAVLDGKDPVARIKEKFLAINISSCLIWPFLSIVNFRWVPVNRRILFINIAGIFWNTYLSFETNARKAHVQLERQLQLQSQGKR</sequence>
<organism evidence="7 8">
    <name type="scientific">Polyrhizophydium stewartii</name>
    <dbReference type="NCBI Taxonomy" id="2732419"/>
    <lineage>
        <taxon>Eukaryota</taxon>
        <taxon>Fungi</taxon>
        <taxon>Fungi incertae sedis</taxon>
        <taxon>Chytridiomycota</taxon>
        <taxon>Chytridiomycota incertae sedis</taxon>
        <taxon>Chytridiomycetes</taxon>
        <taxon>Rhizophydiales</taxon>
        <taxon>Rhizophydiales incertae sedis</taxon>
        <taxon>Polyrhizophydium</taxon>
    </lineage>
</organism>
<protein>
    <submittedName>
        <fullName evidence="7">Uncharacterized protein</fullName>
    </submittedName>
</protein>
<evidence type="ECO:0000313" key="8">
    <source>
        <dbReference type="Proteomes" id="UP001527925"/>
    </source>
</evidence>
<feature type="transmembrane region" description="Helical" evidence="6">
    <location>
        <begin position="102"/>
        <end position="122"/>
    </location>
</feature>
<comment type="caution">
    <text evidence="7">The sequence shown here is derived from an EMBL/GenBank/DDBJ whole genome shotgun (WGS) entry which is preliminary data.</text>
</comment>
<dbReference type="Pfam" id="PF04117">
    <property type="entry name" value="Mpv17_PMP22"/>
    <property type="match status" value="1"/>
</dbReference>
<evidence type="ECO:0000256" key="2">
    <source>
        <dbReference type="ARBA" id="ARBA00006824"/>
    </source>
</evidence>
<accession>A0ABR4ND70</accession>
<proteinExistence type="inferred from homology"/>
<feature type="transmembrane region" description="Helical" evidence="6">
    <location>
        <begin position="134"/>
        <end position="155"/>
    </location>
</feature>
<comment type="subcellular location">
    <subcellularLocation>
        <location evidence="1">Membrane</location>
        <topology evidence="1">Multi-pass membrane protein</topology>
    </subcellularLocation>
</comment>
<evidence type="ECO:0000256" key="1">
    <source>
        <dbReference type="ARBA" id="ARBA00004141"/>
    </source>
</evidence>
<evidence type="ECO:0000256" key="6">
    <source>
        <dbReference type="RuleBase" id="RU363053"/>
    </source>
</evidence>
<evidence type="ECO:0000256" key="3">
    <source>
        <dbReference type="ARBA" id="ARBA00022692"/>
    </source>
</evidence>
<keyword evidence="8" id="KW-1185">Reference proteome</keyword>
<dbReference type="Proteomes" id="UP001527925">
    <property type="component" value="Unassembled WGS sequence"/>
</dbReference>
<feature type="transmembrane region" description="Helical" evidence="6">
    <location>
        <begin position="63"/>
        <end position="82"/>
    </location>
</feature>
<keyword evidence="4 6" id="KW-1133">Transmembrane helix</keyword>
<reference evidence="7 8" key="1">
    <citation type="submission" date="2023-09" db="EMBL/GenBank/DDBJ databases">
        <title>Pangenome analysis of Batrachochytrium dendrobatidis and related Chytrids.</title>
        <authorList>
            <person name="Yacoub M.N."/>
            <person name="Stajich J.E."/>
            <person name="James T.Y."/>
        </authorList>
    </citation>
    <scope>NUCLEOTIDE SEQUENCE [LARGE SCALE GENOMIC DNA]</scope>
    <source>
        <strain evidence="7 8">JEL0888</strain>
    </source>
</reference>
<keyword evidence="3 6" id="KW-0812">Transmembrane</keyword>
<evidence type="ECO:0000256" key="4">
    <source>
        <dbReference type="ARBA" id="ARBA00022989"/>
    </source>
</evidence>
<dbReference type="PANTHER" id="PTHR11266">
    <property type="entry name" value="PEROXISOMAL MEMBRANE PROTEIN 2, PXMP2 MPV17"/>
    <property type="match status" value="1"/>
</dbReference>
<feature type="transmembrane region" description="Helical" evidence="6">
    <location>
        <begin position="161"/>
        <end position="178"/>
    </location>
</feature>
<keyword evidence="5 6" id="KW-0472">Membrane</keyword>
<dbReference type="EMBL" id="JADGIZ020000011">
    <property type="protein sequence ID" value="KAL2917429.1"/>
    <property type="molecule type" value="Genomic_DNA"/>
</dbReference>